<protein>
    <submittedName>
        <fullName evidence="1">Uncharacterized protein</fullName>
    </submittedName>
</protein>
<organism evidence="1 2">
    <name type="scientific">Methylorubrum populi (strain ATCC BAA-705 / NCIMB 13946 / BJ001)</name>
    <name type="common">Methylobacterium populi</name>
    <dbReference type="NCBI Taxonomy" id="441620"/>
    <lineage>
        <taxon>Bacteria</taxon>
        <taxon>Pseudomonadati</taxon>
        <taxon>Pseudomonadota</taxon>
        <taxon>Alphaproteobacteria</taxon>
        <taxon>Hyphomicrobiales</taxon>
        <taxon>Methylobacteriaceae</taxon>
        <taxon>Methylorubrum</taxon>
    </lineage>
</organism>
<dbReference type="KEGG" id="mpo:Mpop_4243"/>
<sequence length="71" mass="7473">MSQPGDEPFPITLTMAEVQSALGAIAQSDVPMRMAFPILRKIEAQAVEHLNRVQEAQAGAPASAAEDGVVL</sequence>
<dbReference type="EMBL" id="CP001029">
    <property type="protein sequence ID" value="ACB82349.1"/>
    <property type="molecule type" value="Genomic_DNA"/>
</dbReference>
<evidence type="ECO:0000313" key="1">
    <source>
        <dbReference type="EMBL" id="ACB82349.1"/>
    </source>
</evidence>
<dbReference type="STRING" id="441620.Mpop_4243"/>
<dbReference type="HOGENOM" id="CLU_2735448_0_0_5"/>
<dbReference type="RefSeq" id="WP_012455958.1">
    <property type="nucleotide sequence ID" value="NC_010725.1"/>
</dbReference>
<dbReference type="Proteomes" id="UP000007136">
    <property type="component" value="Chromosome"/>
</dbReference>
<proteinExistence type="predicted"/>
<reference evidence="1" key="1">
    <citation type="submission" date="2008-04" db="EMBL/GenBank/DDBJ databases">
        <title>Complete sequence of chromosome of Methylobacterium populi BJ001.</title>
        <authorList>
            <consortium name="US DOE Joint Genome Institute"/>
            <person name="Copeland A."/>
            <person name="Lucas S."/>
            <person name="Lapidus A."/>
            <person name="Glavina del Rio T."/>
            <person name="Dalin E."/>
            <person name="Tice H."/>
            <person name="Bruce D."/>
            <person name="Goodwin L."/>
            <person name="Pitluck S."/>
            <person name="Chertkov O."/>
            <person name="Brettin T."/>
            <person name="Detter J.C."/>
            <person name="Han C."/>
            <person name="Kuske C.R."/>
            <person name="Schmutz J."/>
            <person name="Larimer F."/>
            <person name="Land M."/>
            <person name="Hauser L."/>
            <person name="Kyrpides N."/>
            <person name="Mikhailova N."/>
            <person name="Marx C."/>
            <person name="Richardson P."/>
        </authorList>
    </citation>
    <scope>NUCLEOTIDE SEQUENCE [LARGE SCALE GENOMIC DNA]</scope>
    <source>
        <strain evidence="1">BJ001</strain>
    </source>
</reference>
<gene>
    <name evidence="1" type="ordered locus">Mpop_4243</name>
</gene>
<name>B1ZDV6_METPB</name>
<dbReference type="AlphaFoldDB" id="B1ZDV6"/>
<accession>B1ZDV6</accession>
<evidence type="ECO:0000313" key="2">
    <source>
        <dbReference type="Proteomes" id="UP000007136"/>
    </source>
</evidence>